<evidence type="ECO:0000256" key="1">
    <source>
        <dbReference type="SAM" id="MobiDB-lite"/>
    </source>
</evidence>
<dbReference type="SUPFAM" id="SSF48371">
    <property type="entry name" value="ARM repeat"/>
    <property type="match status" value="1"/>
</dbReference>
<dbReference type="InterPro" id="IPR000719">
    <property type="entry name" value="Prot_kinase_dom"/>
</dbReference>
<dbReference type="GO" id="GO:0005524">
    <property type="term" value="F:ATP binding"/>
    <property type="evidence" value="ECO:0007669"/>
    <property type="project" value="InterPro"/>
</dbReference>
<dbReference type="InterPro" id="IPR011009">
    <property type="entry name" value="Kinase-like_dom_sf"/>
</dbReference>
<dbReference type="SUPFAM" id="SSF56112">
    <property type="entry name" value="Protein kinase-like (PK-like)"/>
    <property type="match status" value="1"/>
</dbReference>
<dbReference type="RefSeq" id="XP_043010225.1">
    <property type="nucleotide sequence ID" value="XM_043152139.1"/>
</dbReference>
<dbReference type="GO" id="GO:0004674">
    <property type="term" value="F:protein serine/threonine kinase activity"/>
    <property type="evidence" value="ECO:0007669"/>
    <property type="project" value="TreeGrafter"/>
</dbReference>
<name>A0A9P7UU01_9AGAR</name>
<dbReference type="Gene3D" id="1.10.510.10">
    <property type="entry name" value="Transferase(Phosphotransferase) domain 1"/>
    <property type="match status" value="1"/>
</dbReference>
<feature type="compositionally biased region" description="Basic and acidic residues" evidence="1">
    <location>
        <begin position="307"/>
        <end position="316"/>
    </location>
</feature>
<dbReference type="InterPro" id="IPR051681">
    <property type="entry name" value="Ser/Thr_Kinases-Pseudokinases"/>
</dbReference>
<comment type="caution">
    <text evidence="3">The sequence shown here is derived from an EMBL/GenBank/DDBJ whole genome shotgun (WGS) entry which is preliminary data.</text>
</comment>
<feature type="domain" description="Protein kinase" evidence="2">
    <location>
        <begin position="1"/>
        <end position="254"/>
    </location>
</feature>
<feature type="region of interest" description="Disordered" evidence="1">
    <location>
        <begin position="482"/>
        <end position="526"/>
    </location>
</feature>
<dbReference type="InterPro" id="IPR011989">
    <property type="entry name" value="ARM-like"/>
</dbReference>
<accession>A0A9P7UU01</accession>
<evidence type="ECO:0000259" key="2">
    <source>
        <dbReference type="PROSITE" id="PS50011"/>
    </source>
</evidence>
<dbReference type="Proteomes" id="UP001049176">
    <property type="component" value="Chromosome 4"/>
</dbReference>
<feature type="compositionally biased region" description="Polar residues" evidence="1">
    <location>
        <begin position="515"/>
        <end position="526"/>
    </location>
</feature>
<keyword evidence="4" id="KW-1185">Reference proteome</keyword>
<dbReference type="PROSITE" id="PS50011">
    <property type="entry name" value="PROTEIN_KINASE_DOM"/>
    <property type="match status" value="1"/>
</dbReference>
<dbReference type="AlphaFoldDB" id="A0A9P7UU01"/>
<reference evidence="3" key="1">
    <citation type="journal article" date="2021" name="Genome Biol. Evol.">
        <title>The assembled and annotated genome of the fairy-ring fungus Marasmius oreades.</title>
        <authorList>
            <person name="Hiltunen M."/>
            <person name="Ament-Velasquez S.L."/>
            <person name="Johannesson H."/>
        </authorList>
    </citation>
    <scope>NUCLEOTIDE SEQUENCE</scope>
    <source>
        <strain evidence="3">03SP1</strain>
    </source>
</reference>
<evidence type="ECO:0000313" key="4">
    <source>
        <dbReference type="Proteomes" id="UP001049176"/>
    </source>
</evidence>
<organism evidence="3 4">
    <name type="scientific">Marasmius oreades</name>
    <name type="common">fairy-ring Marasmius</name>
    <dbReference type="NCBI Taxonomy" id="181124"/>
    <lineage>
        <taxon>Eukaryota</taxon>
        <taxon>Fungi</taxon>
        <taxon>Dikarya</taxon>
        <taxon>Basidiomycota</taxon>
        <taxon>Agaricomycotina</taxon>
        <taxon>Agaricomycetes</taxon>
        <taxon>Agaricomycetidae</taxon>
        <taxon>Agaricales</taxon>
        <taxon>Marasmiineae</taxon>
        <taxon>Marasmiaceae</taxon>
        <taxon>Marasmius</taxon>
    </lineage>
</organism>
<feature type="region of interest" description="Disordered" evidence="1">
    <location>
        <begin position="266"/>
        <end position="401"/>
    </location>
</feature>
<gene>
    <name evidence="3" type="ORF">E1B28_007404</name>
</gene>
<evidence type="ECO:0000313" key="3">
    <source>
        <dbReference type="EMBL" id="KAG7093755.1"/>
    </source>
</evidence>
<dbReference type="Pfam" id="PF07714">
    <property type="entry name" value="PK_Tyr_Ser-Thr"/>
    <property type="match status" value="1"/>
</dbReference>
<dbReference type="OrthoDB" id="1668230at2759"/>
<proteinExistence type="predicted"/>
<dbReference type="Gene3D" id="1.25.10.10">
    <property type="entry name" value="Leucine-rich Repeat Variant"/>
    <property type="match status" value="2"/>
</dbReference>
<dbReference type="PANTHER" id="PTHR44329">
    <property type="entry name" value="SERINE/THREONINE-PROTEIN KINASE TNNI3K-RELATED"/>
    <property type="match status" value="1"/>
</dbReference>
<sequence length="1003" mass="108286">MIRPEELDIDENSPLSPQRTVYKGTYKDDVVAVKILAEGVTPSNLHARTANWNTLIHPNILGFIGACSVDSDPLFIVTEYQELGNVQEYLQQHPNVDRPQLILDVACGMQFLHSRGFTHGNLKTSDILVNASGGACIADYCMTEIQASKSNEGHRYFSPEAWKGTTSKASDVYAFAMCALEIFTSTPPWGVLPEKHIVRMVVHEDTRPDRPDYALSIRVGLNDQMWDIIEESWCKEPRLRPTFDIIVRLWQAAISGDLGLEQTQNQLKAPQTSNRAKTSSPEHFEGDGEDAPPPAYSAGSNPSVADQAHRNRDAKTRMGPSGPSHRHTGPRVVNVGSEVETPGYGPPTPPLSIGRNKTPPSGSSSSTRYSQRTFNAIPAKEQSYHSPPPSAPPIIQTFSNSPLPPPINVELSTPTMRQSLPPSLVSGRTTAQYRDQTQPQEYGYVQPSHEERDDDIGMSLYASTSPGSVLRRGTAAYQGEEIGYGSDGMGQQTSYDNRRSLVPSHAGVERRTSRMAPSTYSTDSQTTLGVHRRLTQTFSGMNLEDMQSISDIGSVNGLSRINPVLVVGALQAEIKAGQNPQAIDEHLLKIDQLSSQSEKAAQKFITAGVMPTLILLLKRRAVSDDPGLDTVLMTLGTLACDSVSANTIYRTDTTSTLIELFTTSESDDIAGLSVWILCRMSRTPEIAQGLIKTGLVKQLISRGLRGGPRAAALSAWCIGGLVHTDSIADNLADQHSVIPDLVDHLRHTTNLGVNATALDISSGLFAIARMARSIRLAKALAKAGCVDLLAHHLNTSSDPNILNWSARAVGCLMRPNSSDMSKILLEKGVAGGLARMPRILPQDEVMPLASFAFAVQRFSCAEWGGGTRKALVDAGVVDSLLAALRTAADEPYPQVHIELALAVSFLGDVGGSAIRKEIVNAGGVKILKEIAREAVNGKIGAGRGDEVAKACNMASTSIAGNIWTRNAASAKTAMNHNWSGGCPEYQPPCPLKFQLQFDPMTAT</sequence>
<dbReference type="KEGG" id="more:E1B28_007404"/>
<dbReference type="InterPro" id="IPR001245">
    <property type="entry name" value="Ser-Thr/Tyr_kinase_cat_dom"/>
</dbReference>
<protein>
    <recommendedName>
        <fullName evidence="2">Protein kinase domain-containing protein</fullName>
    </recommendedName>
</protein>
<dbReference type="EMBL" id="CM032184">
    <property type="protein sequence ID" value="KAG7093755.1"/>
    <property type="molecule type" value="Genomic_DNA"/>
</dbReference>
<dbReference type="GeneID" id="66076480"/>
<dbReference type="InterPro" id="IPR016024">
    <property type="entry name" value="ARM-type_fold"/>
</dbReference>
<feature type="compositionally biased region" description="Polar residues" evidence="1">
    <location>
        <begin position="266"/>
        <end position="279"/>
    </location>
</feature>